<organism evidence="2 3">
    <name type="scientific">Acidithiobacillus caldus (strain SM-1)</name>
    <dbReference type="NCBI Taxonomy" id="990288"/>
    <lineage>
        <taxon>Bacteria</taxon>
        <taxon>Pseudomonadati</taxon>
        <taxon>Pseudomonadota</taxon>
        <taxon>Acidithiobacillia</taxon>
        <taxon>Acidithiobacillales</taxon>
        <taxon>Acidithiobacillaceae</taxon>
        <taxon>Acidithiobacillus</taxon>
    </lineage>
</organism>
<feature type="transmembrane region" description="Helical" evidence="1">
    <location>
        <begin position="179"/>
        <end position="197"/>
    </location>
</feature>
<dbReference type="GeneID" id="92933153"/>
<geneLocation type="plasmid" evidence="2">
    <name>megaplasmid</name>
</geneLocation>
<protein>
    <recommendedName>
        <fullName evidence="4">DUF1275 domain-containing protein</fullName>
    </recommendedName>
</protein>
<proteinExistence type="predicted"/>
<dbReference type="KEGG" id="acu:Atc_m254"/>
<feature type="transmembrane region" description="Helical" evidence="1">
    <location>
        <begin position="91"/>
        <end position="123"/>
    </location>
</feature>
<reference evidence="2 3" key="1">
    <citation type="journal article" date="2011" name="J. Genet. Genomics">
        <title>Unraveling the Acidithiobacillus caldus complete genome and its central metabolisms for carbon assimilation.</title>
        <authorList>
            <person name="You X.Y."/>
            <person name="Guo X."/>
            <person name="Zheng H.J."/>
            <person name="Zhang M.J."/>
            <person name="Liu L.J."/>
            <person name="Zhu Y.Q."/>
            <person name="Zhu B."/>
            <person name="Wang S.Y."/>
            <person name="Zhao G.P."/>
            <person name="Poetsch A."/>
            <person name="Jiang C.Y."/>
            <person name="Liu S.J."/>
        </authorList>
    </citation>
    <scope>NUCLEOTIDE SEQUENCE [LARGE SCALE GENOMIC DNA]</scope>
    <source>
        <strain evidence="2 3">SM-1</strain>
        <plasmid evidence="3">Plasmid megaplasmid</plasmid>
    </source>
</reference>
<sequence>MSLIRYYTFRIPSESAIYLLSLTAGGMDVVAFVKFHLVFTSAMTGNIALLGISIGNGEFLLSTHSLAALFGFLTGAYIGSMLIRLQKNLSLILIVEVIILVIYAFLWINIGFISSGIYLYIFIILSSGSMGLQSVAARLINVASIPSVVFTNTITSIVIQVYEYIRVKDKLPIAALRQIYALLSYIFGATIFSWLLYSAPDAAVMLPSLIIIIIAVSEVVPHKAT</sequence>
<dbReference type="Proteomes" id="UP000006135">
    <property type="component" value="Plasmid megaplasmid"/>
</dbReference>
<dbReference type="HOGENOM" id="CLU_061825_2_1_6"/>
<keyword evidence="1" id="KW-0472">Membrane</keyword>
<dbReference type="EMBL" id="CP002574">
    <property type="protein sequence ID" value="AEK59785.1"/>
    <property type="molecule type" value="Genomic_DNA"/>
</dbReference>
<feature type="transmembrane region" description="Helical" evidence="1">
    <location>
        <begin position="59"/>
        <end position="79"/>
    </location>
</feature>
<gene>
    <name evidence="2" type="ordered locus">Atc_m254</name>
</gene>
<evidence type="ECO:0000313" key="3">
    <source>
        <dbReference type="Proteomes" id="UP000006135"/>
    </source>
</evidence>
<dbReference type="InterPro" id="IPR010699">
    <property type="entry name" value="DUF1275"/>
</dbReference>
<dbReference type="RefSeq" id="WP_014003858.1">
    <property type="nucleotide sequence ID" value="NC_015851.1"/>
</dbReference>
<evidence type="ECO:0000313" key="2">
    <source>
        <dbReference type="EMBL" id="AEK59785.1"/>
    </source>
</evidence>
<dbReference type="OrthoDB" id="9179633at2"/>
<keyword evidence="1" id="KW-0812">Transmembrane</keyword>
<dbReference type="PANTHER" id="PTHR37314">
    <property type="entry name" value="SLR0142 PROTEIN"/>
    <property type="match status" value="1"/>
</dbReference>
<dbReference type="AlphaFoldDB" id="F9ZUG6"/>
<feature type="transmembrane region" description="Helical" evidence="1">
    <location>
        <begin position="135"/>
        <end position="159"/>
    </location>
</feature>
<evidence type="ECO:0000256" key="1">
    <source>
        <dbReference type="SAM" id="Phobius"/>
    </source>
</evidence>
<evidence type="ECO:0008006" key="4">
    <source>
        <dbReference type="Google" id="ProtNLM"/>
    </source>
</evidence>
<accession>F9ZUG6</accession>
<keyword evidence="3" id="KW-1185">Reference proteome</keyword>
<keyword evidence="1" id="KW-1133">Transmembrane helix</keyword>
<name>F9ZUG6_ACICS</name>
<dbReference type="Pfam" id="PF06912">
    <property type="entry name" value="DUF1275"/>
    <property type="match status" value="1"/>
</dbReference>
<feature type="transmembrane region" description="Helical" evidence="1">
    <location>
        <begin position="203"/>
        <end position="220"/>
    </location>
</feature>
<dbReference type="PANTHER" id="PTHR37314:SF4">
    <property type="entry name" value="UPF0700 TRANSMEMBRANE PROTEIN YOAK"/>
    <property type="match status" value="1"/>
</dbReference>
<keyword evidence="2" id="KW-0614">Plasmid</keyword>